<dbReference type="FunFam" id="3.20.20.450:FF:000001">
    <property type="entry name" value="Cyclic di-GMP phosphodiesterase yahA"/>
    <property type="match status" value="1"/>
</dbReference>
<dbReference type="SUPFAM" id="SSF141868">
    <property type="entry name" value="EAL domain-like"/>
    <property type="match status" value="1"/>
</dbReference>
<dbReference type="InterPro" id="IPR043128">
    <property type="entry name" value="Rev_trsase/Diguanyl_cyclase"/>
</dbReference>
<name>A0A1I2B3I5_9BURK</name>
<dbReference type="InterPro" id="IPR000160">
    <property type="entry name" value="GGDEF_dom"/>
</dbReference>
<keyword evidence="2" id="KW-0472">Membrane</keyword>
<proteinExistence type="predicted"/>
<dbReference type="Pfam" id="PF00990">
    <property type="entry name" value="GGDEF"/>
    <property type="match status" value="1"/>
</dbReference>
<feature type="region of interest" description="Disordered" evidence="1">
    <location>
        <begin position="246"/>
        <end position="276"/>
    </location>
</feature>
<dbReference type="SUPFAM" id="SSF55073">
    <property type="entry name" value="Nucleotide cyclase"/>
    <property type="match status" value="1"/>
</dbReference>
<feature type="transmembrane region" description="Helical" evidence="2">
    <location>
        <begin position="72"/>
        <end position="90"/>
    </location>
</feature>
<dbReference type="RefSeq" id="WP_092937971.1">
    <property type="nucleotide sequence ID" value="NZ_FONX01000002.1"/>
</dbReference>
<feature type="transmembrane region" description="Helical" evidence="2">
    <location>
        <begin position="181"/>
        <end position="200"/>
    </location>
</feature>
<dbReference type="Pfam" id="PF00563">
    <property type="entry name" value="EAL"/>
    <property type="match status" value="1"/>
</dbReference>
<dbReference type="Gene3D" id="3.30.70.270">
    <property type="match status" value="1"/>
</dbReference>
<feature type="transmembrane region" description="Helical" evidence="2">
    <location>
        <begin position="35"/>
        <end position="52"/>
    </location>
</feature>
<feature type="region of interest" description="Disordered" evidence="1">
    <location>
        <begin position="705"/>
        <end position="729"/>
    </location>
</feature>
<evidence type="ECO:0000313" key="6">
    <source>
        <dbReference type="Proteomes" id="UP000199119"/>
    </source>
</evidence>
<feature type="domain" description="GGDEF" evidence="4">
    <location>
        <begin position="301"/>
        <end position="433"/>
    </location>
</feature>
<dbReference type="NCBIfam" id="TIGR00254">
    <property type="entry name" value="GGDEF"/>
    <property type="match status" value="1"/>
</dbReference>
<accession>A0A1I2B3I5</accession>
<dbReference type="CDD" id="cd01948">
    <property type="entry name" value="EAL"/>
    <property type="match status" value="1"/>
</dbReference>
<dbReference type="PANTHER" id="PTHR33121">
    <property type="entry name" value="CYCLIC DI-GMP PHOSPHODIESTERASE PDEF"/>
    <property type="match status" value="1"/>
</dbReference>
<feature type="transmembrane region" description="Helical" evidence="2">
    <location>
        <begin position="206"/>
        <end position="227"/>
    </location>
</feature>
<dbReference type="Proteomes" id="UP000199119">
    <property type="component" value="Unassembled WGS sequence"/>
</dbReference>
<dbReference type="GO" id="GO:0071111">
    <property type="term" value="F:cyclic-guanylate-specific phosphodiesterase activity"/>
    <property type="evidence" value="ECO:0007669"/>
    <property type="project" value="InterPro"/>
</dbReference>
<dbReference type="CDD" id="cd01949">
    <property type="entry name" value="GGDEF"/>
    <property type="match status" value="1"/>
</dbReference>
<keyword evidence="2" id="KW-1133">Transmembrane helix</keyword>
<dbReference type="STRING" id="1177982.SAMN04489711_102397"/>
<feature type="transmembrane region" description="Helical" evidence="2">
    <location>
        <begin position="6"/>
        <end position="28"/>
    </location>
</feature>
<dbReference type="AlphaFoldDB" id="A0A1I2B3I5"/>
<dbReference type="InterPro" id="IPR035919">
    <property type="entry name" value="EAL_sf"/>
</dbReference>
<feature type="compositionally biased region" description="Low complexity" evidence="1">
    <location>
        <begin position="253"/>
        <end position="271"/>
    </location>
</feature>
<dbReference type="InterPro" id="IPR050706">
    <property type="entry name" value="Cyclic-di-GMP_PDE-like"/>
</dbReference>
<dbReference type="Gene3D" id="3.20.20.450">
    <property type="entry name" value="EAL domain"/>
    <property type="match status" value="1"/>
</dbReference>
<keyword evidence="6" id="KW-1185">Reference proteome</keyword>
<evidence type="ECO:0000256" key="1">
    <source>
        <dbReference type="SAM" id="MobiDB-lite"/>
    </source>
</evidence>
<feature type="transmembrane region" description="Helical" evidence="2">
    <location>
        <begin position="97"/>
        <end position="116"/>
    </location>
</feature>
<sequence>MDSPLVTAYLISVGILLMGAGYAAVLAWHSKTPRVLWSYAALCLCFALFQLGNALQYSADDMAAALHAHRWLNLWSLLAVPLGTLFFESVGSPRPRLRLTAAASAITLVLVVHNFSTPFGYRFTESPGANLVELPWGESIYLFSGTTDLPFQLLRLLSLLLLVASLPQLRDVPGQARLWRTASRWGAALLVAGGVMAVLVDSGKAHLPYTGGFFFLLVSVLVVGALMRDLRRQGLRARPYGSGLRYGPPTAPAPLEATAASRPAAARTAPAGDSRYADLPDRAQLLRRLAPVLQEHQRRAEPLTVFVFDIDRFDLLCATQGRAAGGSLLAQLTGRLQKALVDGDLLSRRHEAGFAVVCKGLAPQAVAQRHVQLDHAFALPIAFAGKVMNVRASAGVARFPDDGLTAEAVLDAAELALHEAKTSGRGSRPLKTFTTALKDQVQEQLELEDELRTALERGEFVLHYQPQIHGDTGQLVCMEALVRWQHPVRGLVSPLRFIPVAESTGLIHPLGAWVLDTACAQLARWHAQGHTSLRMAVNLSGHQLEDESLEATIADALARHRIHPGDLELEITESVLMHQLDLVAARLAALRTLGVRLSIDDFGTGYSSLSYLRRLPVHAFKLDRSFIRDMDLSGRGQAVCATAIGLAFDLQLEVVAEGVETLQQAQLLKQWGCHLLQGFLFARPMPADAATEFLQSAASAATAPDLAPAQQLQQTPQERSAAALQMAGS</sequence>
<dbReference type="OrthoDB" id="9813903at2"/>
<feature type="compositionally biased region" description="Low complexity" evidence="1">
    <location>
        <begin position="705"/>
        <end position="717"/>
    </location>
</feature>
<reference evidence="6" key="1">
    <citation type="submission" date="2016-10" db="EMBL/GenBank/DDBJ databases">
        <authorList>
            <person name="Varghese N."/>
            <person name="Submissions S."/>
        </authorList>
    </citation>
    <scope>NUCLEOTIDE SEQUENCE [LARGE SCALE GENOMIC DNA]</scope>
    <source>
        <strain evidence="6">DSM 27981</strain>
    </source>
</reference>
<evidence type="ECO:0000259" key="4">
    <source>
        <dbReference type="PROSITE" id="PS50887"/>
    </source>
</evidence>
<evidence type="ECO:0000259" key="3">
    <source>
        <dbReference type="PROSITE" id="PS50883"/>
    </source>
</evidence>
<keyword evidence="2" id="KW-0812">Transmembrane</keyword>
<dbReference type="InterPro" id="IPR001633">
    <property type="entry name" value="EAL_dom"/>
</dbReference>
<dbReference type="InterPro" id="IPR029787">
    <property type="entry name" value="Nucleotide_cyclase"/>
</dbReference>
<gene>
    <name evidence="5" type="ORF">SAMN04489711_102397</name>
</gene>
<dbReference type="PANTHER" id="PTHR33121:SF79">
    <property type="entry name" value="CYCLIC DI-GMP PHOSPHODIESTERASE PDED-RELATED"/>
    <property type="match status" value="1"/>
</dbReference>
<evidence type="ECO:0000313" key="5">
    <source>
        <dbReference type="EMBL" id="SFE50752.1"/>
    </source>
</evidence>
<dbReference type="PROSITE" id="PS50887">
    <property type="entry name" value="GGDEF"/>
    <property type="match status" value="1"/>
</dbReference>
<evidence type="ECO:0000256" key="2">
    <source>
        <dbReference type="SAM" id="Phobius"/>
    </source>
</evidence>
<dbReference type="PROSITE" id="PS50883">
    <property type="entry name" value="EAL"/>
    <property type="match status" value="1"/>
</dbReference>
<protein>
    <submittedName>
        <fullName evidence="5">Diguanylate cyclase (GGDEF) domain-containing protein</fullName>
    </submittedName>
</protein>
<feature type="domain" description="EAL" evidence="3">
    <location>
        <begin position="444"/>
        <end position="698"/>
    </location>
</feature>
<organism evidence="5 6">
    <name type="scientific">Paracidovorax wautersii</name>
    <dbReference type="NCBI Taxonomy" id="1177982"/>
    <lineage>
        <taxon>Bacteria</taxon>
        <taxon>Pseudomonadati</taxon>
        <taxon>Pseudomonadota</taxon>
        <taxon>Betaproteobacteria</taxon>
        <taxon>Burkholderiales</taxon>
        <taxon>Comamonadaceae</taxon>
        <taxon>Paracidovorax</taxon>
    </lineage>
</organism>
<dbReference type="SMART" id="SM00052">
    <property type="entry name" value="EAL"/>
    <property type="match status" value="1"/>
</dbReference>
<dbReference type="EMBL" id="FONX01000002">
    <property type="protein sequence ID" value="SFE50752.1"/>
    <property type="molecule type" value="Genomic_DNA"/>
</dbReference>
<dbReference type="SMART" id="SM00267">
    <property type="entry name" value="GGDEF"/>
    <property type="match status" value="1"/>
</dbReference>